<gene>
    <name evidence="5" type="ORF">PCAMFM013_S018g000277</name>
</gene>
<reference evidence="5 6" key="1">
    <citation type="journal article" date="2014" name="Nat. Commun.">
        <title>Multiple recent horizontal transfers of a large genomic region in cheese making fungi.</title>
        <authorList>
            <person name="Cheeseman K."/>
            <person name="Ropars J."/>
            <person name="Renault P."/>
            <person name="Dupont J."/>
            <person name="Gouzy J."/>
            <person name="Branca A."/>
            <person name="Abraham A.L."/>
            <person name="Ceppi M."/>
            <person name="Conseiller E."/>
            <person name="Debuchy R."/>
            <person name="Malagnac F."/>
            <person name="Goarin A."/>
            <person name="Silar P."/>
            <person name="Lacoste S."/>
            <person name="Sallet E."/>
            <person name="Bensimon A."/>
            <person name="Giraud T."/>
            <person name="Brygoo Y."/>
        </authorList>
    </citation>
    <scope>NUCLEOTIDE SEQUENCE [LARGE SCALE GENOMIC DNA]</scope>
    <source>
        <strain evidence="6">FM 013</strain>
    </source>
</reference>
<evidence type="ECO:0000259" key="3">
    <source>
        <dbReference type="Pfam" id="PF24883"/>
    </source>
</evidence>
<dbReference type="InterPro" id="IPR027417">
    <property type="entry name" value="P-loop_NTPase"/>
</dbReference>
<dbReference type="STRING" id="1429867.A0A0G4PK87"/>
<name>A0A0G4PK87_PENC3</name>
<dbReference type="PANTHER" id="PTHR10039">
    <property type="entry name" value="AMELOGENIN"/>
    <property type="match status" value="1"/>
</dbReference>
<dbReference type="Pfam" id="PF25053">
    <property type="entry name" value="DUF7791"/>
    <property type="match status" value="1"/>
</dbReference>
<evidence type="ECO:0000259" key="4">
    <source>
        <dbReference type="Pfam" id="PF25053"/>
    </source>
</evidence>
<feature type="domain" description="DUF7791" evidence="4">
    <location>
        <begin position="569"/>
        <end position="707"/>
    </location>
</feature>
<feature type="domain" description="Nephrocystin 3-like N-terminal" evidence="3">
    <location>
        <begin position="295"/>
        <end position="460"/>
    </location>
</feature>
<dbReference type="PANTHER" id="PTHR10039:SF5">
    <property type="entry name" value="NACHT DOMAIN-CONTAINING PROTEIN"/>
    <property type="match status" value="1"/>
</dbReference>
<dbReference type="InterPro" id="IPR056884">
    <property type="entry name" value="NPHP3-like_N"/>
</dbReference>
<feature type="coiled-coil region" evidence="2">
    <location>
        <begin position="170"/>
        <end position="238"/>
    </location>
</feature>
<dbReference type="SUPFAM" id="SSF52540">
    <property type="entry name" value="P-loop containing nucleoside triphosphate hydrolases"/>
    <property type="match status" value="1"/>
</dbReference>
<evidence type="ECO:0000313" key="6">
    <source>
        <dbReference type="Proteomes" id="UP000053732"/>
    </source>
</evidence>
<keyword evidence="2" id="KW-0175">Coiled coil</keyword>
<sequence length="983" mass="112749">MMDPLSALSLATSVIQFVDFATKLTSKGKELYRSTDGILADHAEKAAISSKLSTLSKGLLSSLDGISATQGLSAAQEGLRDIAKESYVVAEDFLVTLDELKVATPGRKWTSFRQALKTVWNKDKLEERMTTLDRLGQVVIIHLLLILNEDQIKSFVTTTNEIRSMEGRVRDTLSEHRNEAKQELKQLLQQLNNLTIQARTQSTSEDDRKRKIVRESLLDEWRNENDEVLAKILQTLQQKADYQNRRSFKRMFFDTLYFSRMHDRENMIDTKYDLTLGWVFRTPTDTGSTWVDLPSWLCGPGGLYWVSGKAGSGKSTFMKWLLHEPRTREALDVWAGDKQLLITSHFIWSSGTEEQKSVSGMLRCLLHELLIQWPDPIWELSPSRWRSWDLELGHFPAWSDDELIHTLQYLLRHSAHHHRICLFIDGLDELAGDDDLLEKVFRLLQESSQCSHIKICVSSRPWELLKNNFSSYPHLRLEDLTYSDIELYINTRLQANERFRALQQQHPRICLQLVCEMIEKAKGVWLWVILVSRSLLRGLTNHDTATDLLDRLRGVPEELEAYFLQMFAKIESFYRVKSLKLLKLALYSPGGVSLMTCSFLDEDHTAFLLQTATQPFGEEEVIQRLQRAKSRVNIFCLDLLETTDWGSGRHVFYRQSVEFLHRTARDFLLENTTQHLLQMQDIKDFNVNLFTCRALLAQMQMLEQPTRLLVADFMKHAALLEKESPEALLPLTAHLDKLLDSQRNKPWSSDSLPACPVKGWDCNTQGPKPLLSLAIQHGLTGYVQICLTSNPNLVFKQQGRPLLDYALRRRIHSPLDGQAEQLDYPVGGPRDQPNPRLILLILQNGGNPNERFGSSTPWKLYLGYLSTFAKELNQLGESSLQPWIQTTELLVQYGAARVLERHTIIPQQSMGRTRVKLSYRDITAWDSLAAAFGATEADRLYSLSWKLDATGQSMLWNSVRTIMATRLILSFRISEISRAEDQV</sequence>
<evidence type="ECO:0000256" key="1">
    <source>
        <dbReference type="ARBA" id="ARBA00022737"/>
    </source>
</evidence>
<accession>A0A0G4PK87</accession>
<dbReference type="Pfam" id="PF24883">
    <property type="entry name" value="NPHP3_N"/>
    <property type="match status" value="1"/>
</dbReference>
<dbReference type="Gene3D" id="3.40.50.300">
    <property type="entry name" value="P-loop containing nucleotide triphosphate hydrolases"/>
    <property type="match status" value="1"/>
</dbReference>
<keyword evidence="1" id="KW-0677">Repeat</keyword>
<dbReference type="InterPro" id="IPR056693">
    <property type="entry name" value="DUF7791"/>
</dbReference>
<protein>
    <submittedName>
        <fullName evidence="5">Str. FM013</fullName>
    </submittedName>
</protein>
<keyword evidence="6" id="KW-1185">Reference proteome</keyword>
<evidence type="ECO:0000256" key="2">
    <source>
        <dbReference type="SAM" id="Coils"/>
    </source>
</evidence>
<proteinExistence type="predicted"/>
<dbReference type="AlphaFoldDB" id="A0A0G4PK87"/>
<dbReference type="Proteomes" id="UP000053732">
    <property type="component" value="Unassembled WGS sequence"/>
</dbReference>
<dbReference type="EMBL" id="HG793151">
    <property type="protein sequence ID" value="CRL26583.1"/>
    <property type="molecule type" value="Genomic_DNA"/>
</dbReference>
<organism evidence="5 6">
    <name type="scientific">Penicillium camemberti (strain FM 013)</name>
    <dbReference type="NCBI Taxonomy" id="1429867"/>
    <lineage>
        <taxon>Eukaryota</taxon>
        <taxon>Fungi</taxon>
        <taxon>Dikarya</taxon>
        <taxon>Ascomycota</taxon>
        <taxon>Pezizomycotina</taxon>
        <taxon>Eurotiomycetes</taxon>
        <taxon>Eurotiomycetidae</taxon>
        <taxon>Eurotiales</taxon>
        <taxon>Aspergillaceae</taxon>
        <taxon>Penicillium</taxon>
    </lineage>
</organism>
<evidence type="ECO:0000313" key="5">
    <source>
        <dbReference type="EMBL" id="CRL26583.1"/>
    </source>
</evidence>